<dbReference type="EMBL" id="VFOX01000002">
    <property type="protein sequence ID" value="TQL82142.1"/>
    <property type="molecule type" value="Genomic_DNA"/>
</dbReference>
<dbReference type="InterPro" id="IPR009197">
    <property type="entry name" value="MlrC"/>
</dbReference>
<keyword evidence="4" id="KW-1185">Reference proteome</keyword>
<dbReference type="InterPro" id="IPR010799">
    <property type="entry name" value="MlrC_C"/>
</dbReference>
<dbReference type="AlphaFoldDB" id="A0A543BBJ3"/>
<dbReference type="RefSeq" id="WP_141874082.1">
    <property type="nucleotide sequence ID" value="NZ_VFOX01000002.1"/>
</dbReference>
<dbReference type="Proteomes" id="UP000317209">
    <property type="component" value="Unassembled WGS sequence"/>
</dbReference>
<evidence type="ECO:0000313" key="3">
    <source>
        <dbReference type="EMBL" id="TQL82142.1"/>
    </source>
</evidence>
<reference evidence="3 4" key="1">
    <citation type="submission" date="2019-06" db="EMBL/GenBank/DDBJ databases">
        <title>Sequencing the genomes of 1000 actinobacteria strains.</title>
        <authorList>
            <person name="Klenk H.-P."/>
        </authorList>
    </citation>
    <scope>NUCLEOTIDE SEQUENCE [LARGE SCALE GENOMIC DNA]</scope>
    <source>
        <strain evidence="3 4">DSM 20169</strain>
    </source>
</reference>
<protein>
    <submittedName>
        <fullName evidence="3">Microcystin degradation protein MlrC</fullName>
    </submittedName>
</protein>
<gene>
    <name evidence="3" type="ORF">FB560_3625</name>
</gene>
<name>A0A543BBJ3_9MICO</name>
<dbReference type="InterPro" id="IPR015995">
    <property type="entry name" value="MlrC_N"/>
</dbReference>
<evidence type="ECO:0000313" key="4">
    <source>
        <dbReference type="Proteomes" id="UP000317209"/>
    </source>
</evidence>
<feature type="domain" description="Microcystin LR degradation protein MlrC N-terminal" evidence="2">
    <location>
        <begin position="9"/>
        <end position="289"/>
    </location>
</feature>
<dbReference type="OrthoDB" id="9815420at2"/>
<organism evidence="3 4">
    <name type="scientific">Microbacterium saperdae</name>
    <dbReference type="NCBI Taxonomy" id="69368"/>
    <lineage>
        <taxon>Bacteria</taxon>
        <taxon>Bacillati</taxon>
        <taxon>Actinomycetota</taxon>
        <taxon>Actinomycetes</taxon>
        <taxon>Micrococcales</taxon>
        <taxon>Microbacteriaceae</taxon>
        <taxon>Microbacterium</taxon>
    </lineage>
</organism>
<sequence>MAETTARPRIAIAGMAIESSTFSPHRAGERDFQRVEGDELTGRYDAIRNGELTDRAEWLPVYYARSIPGGAVLPEVYESIKQRICDGLAALLADGGTLDGLFFDIHGAMSVVGLDDAEGDLITAIRDVIGPDVVVSASMDLHGNVSRTLIENVDLITCYRLAPHEDTWETRDRAIRNLVEALESGTTPHRAWVRVPILLPGEKTSTRVEPAKSLYARIPEIEARQGVTDAAIWIGYAWADEPRCHATVVVTGVDEAATAAAAEELGQAFWAVRDDFEFVGPPGTLDDAVVAGLAATDTPYFISDSGDNPGAGGTGDVTWTLAQLLQKPELTADDAPVTLCASVFDKGALDLLRTHAIGDEVSLEVGARIDSGPHGPVRVDAVLHSLHEGDVDAGGVAVLRKGGLHIVVTEFRKAYHAITDFTSIGLDPASAQIVVTKIGYLEPELYAAMRGWTLALTPGGVDQDLERLGHHRILRPMHPFDAFDSTPDLSAEIVR</sequence>
<dbReference type="PIRSF" id="PIRSF012702">
    <property type="entry name" value="UCP012702"/>
    <property type="match status" value="1"/>
</dbReference>
<evidence type="ECO:0000259" key="1">
    <source>
        <dbReference type="Pfam" id="PF07171"/>
    </source>
</evidence>
<proteinExistence type="predicted"/>
<comment type="caution">
    <text evidence="3">The sequence shown here is derived from an EMBL/GenBank/DDBJ whole genome shotgun (WGS) entry which is preliminary data.</text>
</comment>
<accession>A0A543BBJ3</accession>
<dbReference type="Pfam" id="PF07171">
    <property type="entry name" value="MlrC_C"/>
    <property type="match status" value="1"/>
</dbReference>
<feature type="domain" description="Microcystin LR degradation protein MlrC C-terminal" evidence="1">
    <location>
        <begin position="302"/>
        <end position="472"/>
    </location>
</feature>
<dbReference type="Pfam" id="PF07364">
    <property type="entry name" value="DUF1485"/>
    <property type="match status" value="1"/>
</dbReference>
<evidence type="ECO:0000259" key="2">
    <source>
        <dbReference type="Pfam" id="PF07364"/>
    </source>
</evidence>